<dbReference type="Gene3D" id="1.10.10.60">
    <property type="entry name" value="Homeodomain-like"/>
    <property type="match status" value="2"/>
</dbReference>
<sequence>MNENQLPIKYDLSDFLHRPIALKVYDLVEEREIIPHRHEWGQLVYTVRGVVLASTDEGRWLVPPERVLWIPANTDHGIYSNRDVKFLVIHVAAEKCARMPSTCRVLQVNPLLKELIASAENIPRDYTPDTPESRLMEVMFDQVCIARSAPLLLPMPSDQRLRKITNIFMNNPADPRTLAALAQDIGLSERNLARLFKRETGLTFGKWRQQHRLMVAVELLASGQSVTSVALEMGYDSISAFISMFKQMMGVTPSKYFINEN</sequence>
<dbReference type="InterPro" id="IPR009057">
    <property type="entry name" value="Homeodomain-like_sf"/>
</dbReference>
<keyword evidence="2" id="KW-0238">DNA-binding</keyword>
<evidence type="ECO:0000256" key="1">
    <source>
        <dbReference type="ARBA" id="ARBA00023015"/>
    </source>
</evidence>
<dbReference type="InterPro" id="IPR014710">
    <property type="entry name" value="RmlC-like_jellyroll"/>
</dbReference>
<dbReference type="Pfam" id="PF12833">
    <property type="entry name" value="HTH_18"/>
    <property type="match status" value="1"/>
</dbReference>
<evidence type="ECO:0000256" key="3">
    <source>
        <dbReference type="ARBA" id="ARBA00023159"/>
    </source>
</evidence>
<feature type="domain" description="HTH araC/xylS-type" evidence="5">
    <location>
        <begin position="162"/>
        <end position="259"/>
    </location>
</feature>
<dbReference type="InterPro" id="IPR003313">
    <property type="entry name" value="AraC-bd"/>
</dbReference>
<dbReference type="Pfam" id="PF02311">
    <property type="entry name" value="AraC_binding"/>
    <property type="match status" value="1"/>
</dbReference>
<dbReference type="Proteomes" id="UP001161409">
    <property type="component" value="Unassembled WGS sequence"/>
</dbReference>
<name>A0ABQ5U658_9PROT</name>
<dbReference type="SUPFAM" id="SSF46689">
    <property type="entry name" value="Homeodomain-like"/>
    <property type="match status" value="1"/>
</dbReference>
<evidence type="ECO:0000259" key="5">
    <source>
        <dbReference type="PROSITE" id="PS01124"/>
    </source>
</evidence>
<dbReference type="CDD" id="cd06124">
    <property type="entry name" value="cupin_NimR-like_N"/>
    <property type="match status" value="1"/>
</dbReference>
<reference evidence="6" key="2">
    <citation type="submission" date="2023-01" db="EMBL/GenBank/DDBJ databases">
        <title>Draft genome sequence of Sneathiella chinensis strain NBRC 103408.</title>
        <authorList>
            <person name="Sun Q."/>
            <person name="Mori K."/>
        </authorList>
    </citation>
    <scope>NUCLEOTIDE SEQUENCE</scope>
    <source>
        <strain evidence="6">NBRC 103408</strain>
    </source>
</reference>
<keyword evidence="7" id="KW-1185">Reference proteome</keyword>
<dbReference type="RefSeq" id="WP_169560850.1">
    <property type="nucleotide sequence ID" value="NZ_BSNF01000006.1"/>
</dbReference>
<evidence type="ECO:0000256" key="2">
    <source>
        <dbReference type="ARBA" id="ARBA00023125"/>
    </source>
</evidence>
<dbReference type="SUPFAM" id="SSF51182">
    <property type="entry name" value="RmlC-like cupins"/>
    <property type="match status" value="1"/>
</dbReference>
<dbReference type="PRINTS" id="PR00032">
    <property type="entry name" value="HTHARAC"/>
</dbReference>
<accession>A0ABQ5U658</accession>
<dbReference type="InterPro" id="IPR018062">
    <property type="entry name" value="HTH_AraC-typ_CS"/>
</dbReference>
<evidence type="ECO:0000313" key="6">
    <source>
        <dbReference type="EMBL" id="GLQ06708.1"/>
    </source>
</evidence>
<protein>
    <submittedName>
        <fullName evidence="6">AraC family transcriptional regulator</fullName>
    </submittedName>
</protein>
<evidence type="ECO:0000313" key="7">
    <source>
        <dbReference type="Proteomes" id="UP001161409"/>
    </source>
</evidence>
<organism evidence="6 7">
    <name type="scientific">Sneathiella chinensis</name>
    <dbReference type="NCBI Taxonomy" id="349750"/>
    <lineage>
        <taxon>Bacteria</taxon>
        <taxon>Pseudomonadati</taxon>
        <taxon>Pseudomonadota</taxon>
        <taxon>Alphaproteobacteria</taxon>
        <taxon>Sneathiellales</taxon>
        <taxon>Sneathiellaceae</taxon>
        <taxon>Sneathiella</taxon>
    </lineage>
</organism>
<comment type="caution">
    <text evidence="6">The sequence shown here is derived from an EMBL/GenBank/DDBJ whole genome shotgun (WGS) entry which is preliminary data.</text>
</comment>
<dbReference type="InterPro" id="IPR020449">
    <property type="entry name" value="Tscrpt_reg_AraC-type_HTH"/>
</dbReference>
<dbReference type="EMBL" id="BSNF01000006">
    <property type="protein sequence ID" value="GLQ06708.1"/>
    <property type="molecule type" value="Genomic_DNA"/>
</dbReference>
<dbReference type="InterPro" id="IPR018060">
    <property type="entry name" value="HTH_AraC"/>
</dbReference>
<reference evidence="6" key="1">
    <citation type="journal article" date="2014" name="Int. J. Syst. Evol. Microbiol.">
        <title>Complete genome of a new Firmicutes species belonging to the dominant human colonic microbiota ('Ruminococcus bicirculans') reveals two chromosomes and a selective capacity to utilize plant glucans.</title>
        <authorList>
            <consortium name="NISC Comparative Sequencing Program"/>
            <person name="Wegmann U."/>
            <person name="Louis P."/>
            <person name="Goesmann A."/>
            <person name="Henrissat B."/>
            <person name="Duncan S.H."/>
            <person name="Flint H.J."/>
        </authorList>
    </citation>
    <scope>NUCLEOTIDE SEQUENCE</scope>
    <source>
        <strain evidence="6">NBRC 103408</strain>
    </source>
</reference>
<dbReference type="PANTHER" id="PTHR11019:SF199">
    <property type="entry name" value="HTH-TYPE TRANSCRIPTIONAL REGULATOR NIMR"/>
    <property type="match status" value="1"/>
</dbReference>
<dbReference type="PANTHER" id="PTHR11019">
    <property type="entry name" value="HTH-TYPE TRANSCRIPTIONAL REGULATOR NIMR"/>
    <property type="match status" value="1"/>
</dbReference>
<keyword evidence="4" id="KW-0804">Transcription</keyword>
<dbReference type="SMART" id="SM00342">
    <property type="entry name" value="HTH_ARAC"/>
    <property type="match status" value="1"/>
</dbReference>
<keyword evidence="1" id="KW-0805">Transcription regulation</keyword>
<dbReference type="PROSITE" id="PS01124">
    <property type="entry name" value="HTH_ARAC_FAMILY_2"/>
    <property type="match status" value="1"/>
</dbReference>
<dbReference type="Gene3D" id="2.60.120.10">
    <property type="entry name" value="Jelly Rolls"/>
    <property type="match status" value="1"/>
</dbReference>
<proteinExistence type="predicted"/>
<dbReference type="InterPro" id="IPR011051">
    <property type="entry name" value="RmlC_Cupin_sf"/>
</dbReference>
<dbReference type="PROSITE" id="PS00041">
    <property type="entry name" value="HTH_ARAC_FAMILY_1"/>
    <property type="match status" value="1"/>
</dbReference>
<keyword evidence="3" id="KW-0010">Activator</keyword>
<gene>
    <name evidence="6" type="ORF">GCM10007924_19290</name>
</gene>
<evidence type="ECO:0000256" key="4">
    <source>
        <dbReference type="ARBA" id="ARBA00023163"/>
    </source>
</evidence>